<evidence type="ECO:0000259" key="4">
    <source>
        <dbReference type="PROSITE" id="PS51071"/>
    </source>
</evidence>
<dbReference type="PROSITE" id="PS51464">
    <property type="entry name" value="SIS"/>
    <property type="match status" value="1"/>
</dbReference>
<dbReference type="InterPro" id="IPR035472">
    <property type="entry name" value="RpiR-like_SIS"/>
</dbReference>
<evidence type="ECO:0000256" key="1">
    <source>
        <dbReference type="ARBA" id="ARBA00023015"/>
    </source>
</evidence>
<keyword evidence="3" id="KW-0804">Transcription</keyword>
<evidence type="ECO:0000256" key="3">
    <source>
        <dbReference type="ARBA" id="ARBA00023163"/>
    </source>
</evidence>
<evidence type="ECO:0000256" key="2">
    <source>
        <dbReference type="ARBA" id="ARBA00023125"/>
    </source>
</evidence>
<protein>
    <submittedName>
        <fullName evidence="6">DNA-binding transcriptional regulator, MurR/RpiR family, contains HTH and SIS domains</fullName>
    </submittedName>
</protein>
<dbReference type="GO" id="GO:0003677">
    <property type="term" value="F:DNA binding"/>
    <property type="evidence" value="ECO:0007669"/>
    <property type="project" value="UniProtKB-KW"/>
</dbReference>
<feature type="domain" description="HTH rpiR-type" evidence="4">
    <location>
        <begin position="2"/>
        <end position="78"/>
    </location>
</feature>
<dbReference type="PANTHER" id="PTHR30514">
    <property type="entry name" value="GLUCOKINASE"/>
    <property type="match status" value="1"/>
</dbReference>
<gene>
    <name evidence="6" type="ORF">SAMN04489757_11086</name>
</gene>
<dbReference type="Pfam" id="PF01418">
    <property type="entry name" value="HTH_6"/>
    <property type="match status" value="1"/>
</dbReference>
<dbReference type="InterPro" id="IPR009057">
    <property type="entry name" value="Homeodomain-like_sf"/>
</dbReference>
<dbReference type="EMBL" id="FOWD01000010">
    <property type="protein sequence ID" value="SFO13747.1"/>
    <property type="molecule type" value="Genomic_DNA"/>
</dbReference>
<evidence type="ECO:0000313" key="7">
    <source>
        <dbReference type="Proteomes" id="UP000198806"/>
    </source>
</evidence>
<name>A0A1I5EQJ1_9FIRM</name>
<keyword evidence="1" id="KW-0805">Transcription regulation</keyword>
<keyword evidence="2 6" id="KW-0238">DNA-binding</keyword>
<accession>A0A1I5EQJ1</accession>
<dbReference type="SUPFAM" id="SSF53697">
    <property type="entry name" value="SIS domain"/>
    <property type="match status" value="1"/>
</dbReference>
<dbReference type="RefSeq" id="WP_091685821.1">
    <property type="nucleotide sequence ID" value="NZ_BAABFM010000061.1"/>
</dbReference>
<dbReference type="PROSITE" id="PS51071">
    <property type="entry name" value="HTH_RPIR"/>
    <property type="match status" value="1"/>
</dbReference>
<evidence type="ECO:0000313" key="6">
    <source>
        <dbReference type="EMBL" id="SFO13747.1"/>
    </source>
</evidence>
<dbReference type="InterPro" id="IPR000281">
    <property type="entry name" value="HTH_RpiR"/>
</dbReference>
<sequence>MNGIFATIEGNYAKFTKSEKRVADFIFENPQRVLYTSITDLAEMCGVGDTTVFRFCKALKLNGYQEFKMLLAQDISNSNGSNNVLVGTINPDDDVKTVCEKALSTNIAALNETFHVLDFDAVSKAVDLISAARRIHFFGMGSSGVIALEGKQKFMRILPNVEYVSDCHMQYMAASLLDSRDLAVIVSYSGSTKDMIEIHKLIKKNGCKSICITRFAKSSLTNIADVVLLCGSNEGPLEGGASSTTMVQLYILDVLYLQYFIKHYNQSRENKSRTTESISNQLL</sequence>
<dbReference type="Pfam" id="PF01380">
    <property type="entry name" value="SIS"/>
    <property type="match status" value="1"/>
</dbReference>
<dbReference type="InterPro" id="IPR046348">
    <property type="entry name" value="SIS_dom_sf"/>
</dbReference>
<dbReference type="InterPro" id="IPR001347">
    <property type="entry name" value="SIS_dom"/>
</dbReference>
<dbReference type="CDD" id="cd05013">
    <property type="entry name" value="SIS_RpiR"/>
    <property type="match status" value="1"/>
</dbReference>
<dbReference type="OrthoDB" id="63027at2"/>
<dbReference type="AlphaFoldDB" id="A0A1I5EQJ1"/>
<dbReference type="InterPro" id="IPR036388">
    <property type="entry name" value="WH-like_DNA-bd_sf"/>
</dbReference>
<dbReference type="GO" id="GO:0097367">
    <property type="term" value="F:carbohydrate derivative binding"/>
    <property type="evidence" value="ECO:0007669"/>
    <property type="project" value="InterPro"/>
</dbReference>
<dbReference type="Gene3D" id="1.10.10.10">
    <property type="entry name" value="Winged helix-like DNA-binding domain superfamily/Winged helix DNA-binding domain"/>
    <property type="match status" value="1"/>
</dbReference>
<feature type="domain" description="SIS" evidence="5">
    <location>
        <begin position="125"/>
        <end position="265"/>
    </location>
</feature>
<proteinExistence type="predicted"/>
<keyword evidence="7" id="KW-1185">Reference proteome</keyword>
<organism evidence="6 7">
    <name type="scientific">Anaerocolumna aminovalerica</name>
    <dbReference type="NCBI Taxonomy" id="1527"/>
    <lineage>
        <taxon>Bacteria</taxon>
        <taxon>Bacillati</taxon>
        <taxon>Bacillota</taxon>
        <taxon>Clostridia</taxon>
        <taxon>Lachnospirales</taxon>
        <taxon>Lachnospiraceae</taxon>
        <taxon>Anaerocolumna</taxon>
    </lineage>
</organism>
<dbReference type="GO" id="GO:0003700">
    <property type="term" value="F:DNA-binding transcription factor activity"/>
    <property type="evidence" value="ECO:0007669"/>
    <property type="project" value="InterPro"/>
</dbReference>
<dbReference type="Gene3D" id="3.40.50.10490">
    <property type="entry name" value="Glucose-6-phosphate isomerase like protein, domain 1"/>
    <property type="match status" value="1"/>
</dbReference>
<dbReference type="STRING" id="1527.SAMN04489757_11086"/>
<dbReference type="InterPro" id="IPR047640">
    <property type="entry name" value="RpiR-like"/>
</dbReference>
<reference evidence="6 7" key="1">
    <citation type="submission" date="2016-10" db="EMBL/GenBank/DDBJ databases">
        <authorList>
            <person name="de Groot N.N."/>
        </authorList>
    </citation>
    <scope>NUCLEOTIDE SEQUENCE [LARGE SCALE GENOMIC DNA]</scope>
    <source>
        <strain evidence="6 7">DSM 1283</strain>
    </source>
</reference>
<dbReference type="GO" id="GO:1901135">
    <property type="term" value="P:carbohydrate derivative metabolic process"/>
    <property type="evidence" value="ECO:0007669"/>
    <property type="project" value="InterPro"/>
</dbReference>
<dbReference type="PANTHER" id="PTHR30514:SF1">
    <property type="entry name" value="HTH-TYPE TRANSCRIPTIONAL REGULATOR HEXR-RELATED"/>
    <property type="match status" value="1"/>
</dbReference>
<dbReference type="Proteomes" id="UP000198806">
    <property type="component" value="Unassembled WGS sequence"/>
</dbReference>
<evidence type="ECO:0000259" key="5">
    <source>
        <dbReference type="PROSITE" id="PS51464"/>
    </source>
</evidence>
<dbReference type="SUPFAM" id="SSF46689">
    <property type="entry name" value="Homeodomain-like"/>
    <property type="match status" value="1"/>
</dbReference>